<dbReference type="EMBL" id="PSQE01000008">
    <property type="protein sequence ID" value="RHN41126.1"/>
    <property type="molecule type" value="Genomic_DNA"/>
</dbReference>
<name>A0A072TQR6_MEDTR</name>
<reference evidence="4" key="3">
    <citation type="submission" date="2015-04" db="UniProtKB">
        <authorList>
            <consortium name="EnsemblPlants"/>
        </authorList>
    </citation>
    <scope>IDENTIFICATION</scope>
    <source>
        <strain evidence="4">cv. Jemalong A17</strain>
    </source>
</reference>
<keyword evidence="1 2" id="KW-0812">Transmembrane</keyword>
<proteinExistence type="predicted"/>
<dbReference type="Gramene" id="rna47416">
    <property type="protein sequence ID" value="RHN41126.1"/>
    <property type="gene ID" value="gene47416"/>
</dbReference>
<dbReference type="Proteomes" id="UP000265566">
    <property type="component" value="Chromosome 8"/>
</dbReference>
<organism evidence="2 5">
    <name type="scientific">Medicago truncatula</name>
    <name type="common">Barrel medic</name>
    <name type="synonym">Medicago tribuloides</name>
    <dbReference type="NCBI Taxonomy" id="3880"/>
    <lineage>
        <taxon>Eukaryota</taxon>
        <taxon>Viridiplantae</taxon>
        <taxon>Streptophyta</taxon>
        <taxon>Embryophyta</taxon>
        <taxon>Tracheophyta</taxon>
        <taxon>Spermatophyta</taxon>
        <taxon>Magnoliopsida</taxon>
        <taxon>eudicotyledons</taxon>
        <taxon>Gunneridae</taxon>
        <taxon>Pentapetalae</taxon>
        <taxon>rosids</taxon>
        <taxon>fabids</taxon>
        <taxon>Fabales</taxon>
        <taxon>Fabaceae</taxon>
        <taxon>Papilionoideae</taxon>
        <taxon>50 kb inversion clade</taxon>
        <taxon>NPAAA clade</taxon>
        <taxon>Hologalegina</taxon>
        <taxon>IRL clade</taxon>
        <taxon>Trifolieae</taxon>
        <taxon>Medicago</taxon>
    </lineage>
</organism>
<reference evidence="2 5" key="1">
    <citation type="journal article" date="2011" name="Nature">
        <title>The Medicago genome provides insight into the evolution of rhizobial symbioses.</title>
        <authorList>
            <person name="Young N.D."/>
            <person name="Debelle F."/>
            <person name="Oldroyd G.E."/>
            <person name="Geurts R."/>
            <person name="Cannon S.B."/>
            <person name="Udvardi M.K."/>
            <person name="Benedito V.A."/>
            <person name="Mayer K.F."/>
            <person name="Gouzy J."/>
            <person name="Schoof H."/>
            <person name="Van de Peer Y."/>
            <person name="Proost S."/>
            <person name="Cook D.R."/>
            <person name="Meyers B.C."/>
            <person name="Spannagl M."/>
            <person name="Cheung F."/>
            <person name="De Mita S."/>
            <person name="Krishnakumar V."/>
            <person name="Gundlach H."/>
            <person name="Zhou S."/>
            <person name="Mudge J."/>
            <person name="Bharti A.K."/>
            <person name="Murray J.D."/>
            <person name="Naoumkina M.A."/>
            <person name="Rosen B."/>
            <person name="Silverstein K.A."/>
            <person name="Tang H."/>
            <person name="Rombauts S."/>
            <person name="Zhao P.X."/>
            <person name="Zhou P."/>
            <person name="Barbe V."/>
            <person name="Bardou P."/>
            <person name="Bechner M."/>
            <person name="Bellec A."/>
            <person name="Berger A."/>
            <person name="Berges H."/>
            <person name="Bidwell S."/>
            <person name="Bisseling T."/>
            <person name="Choisne N."/>
            <person name="Couloux A."/>
            <person name="Denny R."/>
            <person name="Deshpande S."/>
            <person name="Dai X."/>
            <person name="Doyle J.J."/>
            <person name="Dudez A.M."/>
            <person name="Farmer A.D."/>
            <person name="Fouteau S."/>
            <person name="Franken C."/>
            <person name="Gibelin C."/>
            <person name="Gish J."/>
            <person name="Goldstein S."/>
            <person name="Gonzalez A.J."/>
            <person name="Green P.J."/>
            <person name="Hallab A."/>
            <person name="Hartog M."/>
            <person name="Hua A."/>
            <person name="Humphray S.J."/>
            <person name="Jeong D.H."/>
            <person name="Jing Y."/>
            <person name="Jocker A."/>
            <person name="Kenton S.M."/>
            <person name="Kim D.J."/>
            <person name="Klee K."/>
            <person name="Lai H."/>
            <person name="Lang C."/>
            <person name="Lin S."/>
            <person name="Macmil S.L."/>
            <person name="Magdelenat G."/>
            <person name="Matthews L."/>
            <person name="McCorrison J."/>
            <person name="Monaghan E.L."/>
            <person name="Mun J.H."/>
            <person name="Najar F.Z."/>
            <person name="Nicholson C."/>
            <person name="Noirot C."/>
            <person name="O'Bleness M."/>
            <person name="Paule C.R."/>
            <person name="Poulain J."/>
            <person name="Prion F."/>
            <person name="Qin B."/>
            <person name="Qu C."/>
            <person name="Retzel E.F."/>
            <person name="Riddle C."/>
            <person name="Sallet E."/>
            <person name="Samain S."/>
            <person name="Samson N."/>
            <person name="Sanders I."/>
            <person name="Saurat O."/>
            <person name="Scarpelli C."/>
            <person name="Schiex T."/>
            <person name="Segurens B."/>
            <person name="Severin A.J."/>
            <person name="Sherrier D.J."/>
            <person name="Shi R."/>
            <person name="Sims S."/>
            <person name="Singer S.R."/>
            <person name="Sinharoy S."/>
            <person name="Sterck L."/>
            <person name="Viollet A."/>
            <person name="Wang B.B."/>
            <person name="Wang K."/>
            <person name="Wang M."/>
            <person name="Wang X."/>
            <person name="Warfsmann J."/>
            <person name="Weissenbach J."/>
            <person name="White D.D."/>
            <person name="White J.D."/>
            <person name="Wiley G.B."/>
            <person name="Wincker P."/>
            <person name="Xing Y."/>
            <person name="Yang L."/>
            <person name="Yao Z."/>
            <person name="Ying F."/>
            <person name="Zhai J."/>
            <person name="Zhou L."/>
            <person name="Zuber A."/>
            <person name="Denarie J."/>
            <person name="Dixon R.A."/>
            <person name="May G.D."/>
            <person name="Schwartz D.C."/>
            <person name="Rogers J."/>
            <person name="Quetier F."/>
            <person name="Town C.D."/>
            <person name="Roe B.A."/>
        </authorList>
    </citation>
    <scope>NUCLEOTIDE SEQUENCE [LARGE SCALE GENOMIC DNA]</scope>
    <source>
        <strain evidence="2">A17</strain>
        <strain evidence="4 5">cv. Jemalong A17</strain>
    </source>
</reference>
<sequence>MSISVEVVVALAAVLVALIHFLQVLVWRPKSLRAKLHRQGIHGPSPHFYLGNIQEMKTLLHQQQQLSLKHKEEKEDICDTISHSWTSSLFPHIQKWRSQYG</sequence>
<keyword evidence="5" id="KW-1185">Reference proteome</keyword>
<dbReference type="Proteomes" id="UP000002051">
    <property type="component" value="Chromosome 8"/>
</dbReference>
<gene>
    <name evidence="2" type="ordered locus">MTR_8g469340</name>
    <name evidence="3" type="ORF">MtrunA17_Chr8g0362721</name>
</gene>
<keyword evidence="1" id="KW-1133">Transmembrane helix</keyword>
<reference evidence="3" key="4">
    <citation type="journal article" date="2018" name="Nat. Plants">
        <title>Whole-genome landscape of Medicago truncatula symbiotic genes.</title>
        <authorList>
            <person name="Pecrix Y."/>
            <person name="Gamas P."/>
            <person name="Carrere S."/>
        </authorList>
    </citation>
    <scope>NUCLEOTIDE SEQUENCE</scope>
    <source>
        <tissue evidence="3">Leaves</tissue>
    </source>
</reference>
<evidence type="ECO:0000256" key="1">
    <source>
        <dbReference type="SAM" id="Phobius"/>
    </source>
</evidence>
<evidence type="ECO:0000313" key="3">
    <source>
        <dbReference type="EMBL" id="RHN41126.1"/>
    </source>
</evidence>
<protein>
    <submittedName>
        <fullName evidence="2">Transmembrane protein, putative</fullName>
    </submittedName>
</protein>
<feature type="transmembrane region" description="Helical" evidence="1">
    <location>
        <begin position="6"/>
        <end position="27"/>
    </location>
</feature>
<dbReference type="STRING" id="3880.A0A072TQR6"/>
<evidence type="ECO:0000313" key="5">
    <source>
        <dbReference type="Proteomes" id="UP000002051"/>
    </source>
</evidence>
<evidence type="ECO:0000313" key="4">
    <source>
        <dbReference type="EnsemblPlants" id="KEH19844"/>
    </source>
</evidence>
<dbReference type="EMBL" id="CM001224">
    <property type="protein sequence ID" value="KEH19844.1"/>
    <property type="molecule type" value="Genomic_DNA"/>
</dbReference>
<dbReference type="EnsemblPlants" id="KEH19844">
    <property type="protein sequence ID" value="KEH19844"/>
    <property type="gene ID" value="MTR_8g469340"/>
</dbReference>
<accession>A0A072TQR6</accession>
<keyword evidence="1" id="KW-0472">Membrane</keyword>
<reference evidence="2 5" key="2">
    <citation type="journal article" date="2014" name="BMC Genomics">
        <title>An improved genome release (version Mt4.0) for the model legume Medicago truncatula.</title>
        <authorList>
            <person name="Tang H."/>
            <person name="Krishnakumar V."/>
            <person name="Bidwell S."/>
            <person name="Rosen B."/>
            <person name="Chan A."/>
            <person name="Zhou S."/>
            <person name="Gentzbittel L."/>
            <person name="Childs K.L."/>
            <person name="Yandell M."/>
            <person name="Gundlach H."/>
            <person name="Mayer K.F."/>
            <person name="Schwartz D.C."/>
            <person name="Town C.D."/>
        </authorList>
    </citation>
    <scope>GENOME REANNOTATION</scope>
    <source>
        <strain evidence="2">A17</strain>
        <strain evidence="4 5">cv. Jemalong A17</strain>
    </source>
</reference>
<evidence type="ECO:0000313" key="2">
    <source>
        <dbReference type="EMBL" id="KEH19844.1"/>
    </source>
</evidence>
<dbReference type="HOGENOM" id="CLU_135878_1_0_1"/>
<dbReference type="AlphaFoldDB" id="A0A072TQR6"/>